<proteinExistence type="predicted"/>
<dbReference type="AlphaFoldDB" id="A0A3P6QPY1"/>
<sequence>MFSLPPILIPINRSPVSSNKTDPETGKKITRTRRLSWPKDKIADDWSLYHQFASTPANIRLGTTSFLAKAAVSLLLHGSINLREVSKDTCCLS</sequence>
<gene>
    <name evidence="1" type="ORF">DILT_LOCUS1907</name>
</gene>
<organism evidence="1 2">
    <name type="scientific">Dibothriocephalus latus</name>
    <name type="common">Fish tapeworm</name>
    <name type="synonym">Diphyllobothrium latum</name>
    <dbReference type="NCBI Taxonomy" id="60516"/>
    <lineage>
        <taxon>Eukaryota</taxon>
        <taxon>Metazoa</taxon>
        <taxon>Spiralia</taxon>
        <taxon>Lophotrochozoa</taxon>
        <taxon>Platyhelminthes</taxon>
        <taxon>Cestoda</taxon>
        <taxon>Eucestoda</taxon>
        <taxon>Diphyllobothriidea</taxon>
        <taxon>Diphyllobothriidae</taxon>
        <taxon>Dibothriocephalus</taxon>
    </lineage>
</organism>
<reference evidence="1 2" key="1">
    <citation type="submission" date="2018-11" db="EMBL/GenBank/DDBJ databases">
        <authorList>
            <consortium name="Pathogen Informatics"/>
        </authorList>
    </citation>
    <scope>NUCLEOTIDE SEQUENCE [LARGE SCALE GENOMIC DNA]</scope>
</reference>
<name>A0A3P6QPY1_DIBLA</name>
<dbReference type="Proteomes" id="UP000281553">
    <property type="component" value="Unassembled WGS sequence"/>
</dbReference>
<accession>A0A3P6QPY1</accession>
<evidence type="ECO:0000313" key="2">
    <source>
        <dbReference type="Proteomes" id="UP000281553"/>
    </source>
</evidence>
<dbReference type="EMBL" id="UYRU01016903">
    <property type="protein sequence ID" value="VDK52402.1"/>
    <property type="molecule type" value="Genomic_DNA"/>
</dbReference>
<evidence type="ECO:0000313" key="1">
    <source>
        <dbReference type="EMBL" id="VDK52402.1"/>
    </source>
</evidence>
<protein>
    <submittedName>
        <fullName evidence="1">Uncharacterized protein</fullName>
    </submittedName>
</protein>
<keyword evidence="2" id="KW-1185">Reference proteome</keyword>